<evidence type="ECO:0000313" key="2">
    <source>
        <dbReference type="EMBL" id="KAH0576233.1"/>
    </source>
</evidence>
<dbReference type="Proteomes" id="UP000018208">
    <property type="component" value="Unassembled WGS sequence"/>
</dbReference>
<protein>
    <submittedName>
        <fullName evidence="1">Uncharacterized protein</fullName>
    </submittedName>
</protein>
<proteinExistence type="predicted"/>
<accession>V6LLM3</accession>
<name>V6LLM3_9EUKA</name>
<keyword evidence="3" id="KW-1185">Reference proteome</keyword>
<evidence type="ECO:0000313" key="1">
    <source>
        <dbReference type="EMBL" id="EST45457.1"/>
    </source>
</evidence>
<organism evidence="1">
    <name type="scientific">Spironucleus salmonicida</name>
    <dbReference type="NCBI Taxonomy" id="348837"/>
    <lineage>
        <taxon>Eukaryota</taxon>
        <taxon>Metamonada</taxon>
        <taxon>Diplomonadida</taxon>
        <taxon>Hexamitidae</taxon>
        <taxon>Hexamitinae</taxon>
        <taxon>Spironucleus</taxon>
    </lineage>
</organism>
<dbReference type="EMBL" id="KI546095">
    <property type="protein sequence ID" value="EST45457.1"/>
    <property type="molecule type" value="Genomic_DNA"/>
</dbReference>
<sequence length="311" mass="36693">MLTNEEISNIMKNTELQHIEPSSVRLDQNRNFLALFIYQNQIFERTGLQIMQFSNQPLFPQKYVQFPGLFGTITDFDQQAFWWFFTLVLESQFLYKNELNLRNFFQHCYYTKDFKHEVNNVFENLKNLGVRVGSKIGMLQTSNSSQTCFLDLLHGTMVPVGQFERQIALQEWKLQDMLNQTDLSVKNKQFLDSFYVPFFAVMRAQIKNDLLDLKKIENTVSLNNVEMAGFTDSVQKVRFDFEQHRIFYSKKLVELEALQQKLGFQKWGVDGVIMQDGLVGENLYRGKQEEILDQEKEDLQKQDKKGHNEIE</sequence>
<gene>
    <name evidence="1" type="ORF">SS50377_14611</name>
    <name evidence="2" type="ORF">SS50377_21794</name>
</gene>
<dbReference type="EMBL" id="AUWU02000002">
    <property type="protein sequence ID" value="KAH0576233.1"/>
    <property type="molecule type" value="Genomic_DNA"/>
</dbReference>
<evidence type="ECO:0000313" key="3">
    <source>
        <dbReference type="Proteomes" id="UP000018208"/>
    </source>
</evidence>
<dbReference type="AlphaFoldDB" id="V6LLM3"/>
<dbReference type="VEuPathDB" id="GiardiaDB:SS50377_21794"/>
<reference evidence="1 2" key="1">
    <citation type="journal article" date="2014" name="PLoS Genet.">
        <title>The Genome of Spironucleus salmonicida Highlights a Fish Pathogen Adapted to Fluctuating Environments.</title>
        <authorList>
            <person name="Xu F."/>
            <person name="Jerlstrom-Hultqvist J."/>
            <person name="Einarsson E."/>
            <person name="Astvaldsson A."/>
            <person name="Svard S.G."/>
            <person name="Andersson J.O."/>
        </authorList>
    </citation>
    <scope>NUCLEOTIDE SEQUENCE</scope>
    <source>
        <strain evidence="2">ATCC 50377</strain>
    </source>
</reference>
<reference evidence="2" key="2">
    <citation type="submission" date="2020-12" db="EMBL/GenBank/DDBJ databases">
        <title>New Spironucleus salmonicida genome in near-complete chromosomes.</title>
        <authorList>
            <person name="Xu F."/>
            <person name="Kurt Z."/>
            <person name="Jimenez-Gonzalez A."/>
            <person name="Astvaldsson A."/>
            <person name="Andersson J.O."/>
            <person name="Svard S.G."/>
        </authorList>
    </citation>
    <scope>NUCLEOTIDE SEQUENCE</scope>
    <source>
        <strain evidence="2">ATCC 50377</strain>
    </source>
</reference>